<accession>A0ABX3A7J7</accession>
<dbReference type="InterPro" id="IPR002477">
    <property type="entry name" value="Peptidoglycan-bd-like"/>
</dbReference>
<keyword evidence="4" id="KW-1185">Reference proteome</keyword>
<evidence type="ECO:0000313" key="3">
    <source>
        <dbReference type="EMBL" id="ODR45096.1"/>
    </source>
</evidence>
<evidence type="ECO:0000256" key="1">
    <source>
        <dbReference type="ARBA" id="ARBA00010646"/>
    </source>
</evidence>
<dbReference type="SUPFAM" id="SSF47090">
    <property type="entry name" value="PGBD-like"/>
    <property type="match status" value="1"/>
</dbReference>
<evidence type="ECO:0000313" key="4">
    <source>
        <dbReference type="Proteomes" id="UP000094869"/>
    </source>
</evidence>
<comment type="similarity">
    <text evidence="1">Belongs to the glycosyl hydrolase 25 family.</text>
</comment>
<dbReference type="InterPro" id="IPR036365">
    <property type="entry name" value="PGBD-like_sf"/>
</dbReference>
<feature type="domain" description="Peptidoglycan binding-like" evidence="2">
    <location>
        <begin position="240"/>
        <end position="285"/>
    </location>
</feature>
<dbReference type="EMBL" id="MEHD01000054">
    <property type="protein sequence ID" value="ODR45096.1"/>
    <property type="molecule type" value="Genomic_DNA"/>
</dbReference>
<dbReference type="SUPFAM" id="SSF51445">
    <property type="entry name" value="(Trans)glycosidases"/>
    <property type="match status" value="1"/>
</dbReference>
<evidence type="ECO:0000259" key="2">
    <source>
        <dbReference type="Pfam" id="PF01471"/>
    </source>
</evidence>
<protein>
    <recommendedName>
        <fullName evidence="2">Peptidoglycan binding-like domain-containing protein</fullName>
    </recommendedName>
</protein>
<dbReference type="InterPro" id="IPR017853">
    <property type="entry name" value="GH"/>
</dbReference>
<proteinExistence type="inferred from homology"/>
<dbReference type="InterPro" id="IPR002053">
    <property type="entry name" value="Glyco_hydro_25"/>
</dbReference>
<dbReference type="RefSeq" id="WP_069408928.1">
    <property type="nucleotide sequence ID" value="NZ_MEHD01000054.1"/>
</dbReference>
<reference evidence="3 4" key="1">
    <citation type="submission" date="2016-08" db="EMBL/GenBank/DDBJ databases">
        <title>Characterization of Isolates of Eisenbergiella tayi Derived from Blood Cultures, Using Whole Genome Sequencing.</title>
        <authorList>
            <person name="Bernier A.-M."/>
            <person name="Burdz T."/>
            <person name="Wiebe D."/>
            <person name="Bernard K."/>
        </authorList>
    </citation>
    <scope>NUCLEOTIDE SEQUENCE [LARGE SCALE GENOMIC DNA]</scope>
    <source>
        <strain evidence="3 4">NML120146</strain>
    </source>
</reference>
<dbReference type="Pfam" id="PF01183">
    <property type="entry name" value="Glyco_hydro_25"/>
    <property type="match status" value="1"/>
</dbReference>
<gene>
    <name evidence="3" type="ORF">BEI63_30630</name>
</gene>
<organism evidence="3 4">
    <name type="scientific">Eisenbergiella tayi</name>
    <dbReference type="NCBI Taxonomy" id="1432052"/>
    <lineage>
        <taxon>Bacteria</taxon>
        <taxon>Bacillati</taxon>
        <taxon>Bacillota</taxon>
        <taxon>Clostridia</taxon>
        <taxon>Lachnospirales</taxon>
        <taxon>Lachnospiraceae</taxon>
        <taxon>Eisenbergiella</taxon>
    </lineage>
</organism>
<dbReference type="Proteomes" id="UP000094869">
    <property type="component" value="Unassembled WGS sequence"/>
</dbReference>
<dbReference type="Pfam" id="PF01471">
    <property type="entry name" value="PG_binding_1"/>
    <property type="match status" value="1"/>
</dbReference>
<dbReference type="InterPro" id="IPR036366">
    <property type="entry name" value="PGBDSf"/>
</dbReference>
<dbReference type="PANTHER" id="PTHR34135">
    <property type="entry name" value="LYSOZYME"/>
    <property type="match status" value="1"/>
</dbReference>
<comment type="caution">
    <text evidence="3">The sequence shown here is derived from an EMBL/GenBank/DDBJ whole genome shotgun (WGS) entry which is preliminary data.</text>
</comment>
<dbReference type="Gene3D" id="1.10.101.10">
    <property type="entry name" value="PGBD-like superfamily/PGBD"/>
    <property type="match status" value="1"/>
</dbReference>
<name>A0ABX3A7J7_9FIRM</name>
<dbReference type="PANTHER" id="PTHR34135:SF2">
    <property type="entry name" value="LYSOZYME"/>
    <property type="match status" value="1"/>
</dbReference>
<sequence length="312" mass="35344">MTVQRTRRGIDVSDNQKVIDWGKVKAAGVAFAVLRSVRGSGKTDYQFHNNLAGVRAQGIPFDVYKYSYGTTPEKQKTEAQQVVDLLKSCGVEDCTVWWDMEDKTLRQLGKEKLTALIKVAKVIIEAAGYEFGIYCNVDWYKNVLDPTAFSCRFWVARYPSKKEMQLEDTPNDKYKPQITQELFGWQYSSTGRVDGISTSVDLDLIYEDLEQNEAPKDYSTPYAEPTYTLYRGRLAQKVEYVKWLQWHLIKVGVLKSHTAEGKSNLDGSFGKRTEAALVAFQTAHKETYSTKEPDKKCGKKTRAALIAAVKAL</sequence>
<dbReference type="PROSITE" id="PS51904">
    <property type="entry name" value="GLYCOSYL_HYDROL_F25_2"/>
    <property type="match status" value="1"/>
</dbReference>
<dbReference type="Gene3D" id="3.20.20.80">
    <property type="entry name" value="Glycosidases"/>
    <property type="match status" value="1"/>
</dbReference>